<keyword evidence="2" id="KW-0547">Nucleotide-binding</keyword>
<dbReference type="GO" id="GO:0005524">
    <property type="term" value="F:ATP binding"/>
    <property type="evidence" value="ECO:0007669"/>
    <property type="project" value="UniProtKB-KW"/>
</dbReference>
<reference evidence="5" key="1">
    <citation type="submission" date="2020-07" db="EMBL/GenBank/DDBJ databases">
        <title>Vallitalea pronyensis genome.</title>
        <authorList>
            <person name="Postec A."/>
        </authorList>
    </citation>
    <scope>NUCLEOTIDE SEQUENCE</scope>
    <source>
        <strain evidence="5">FatNI3</strain>
    </source>
</reference>
<dbReference type="PANTHER" id="PTHR42939">
    <property type="entry name" value="ABC TRANSPORTER ATP-BINDING PROTEIN ALBC-RELATED"/>
    <property type="match status" value="1"/>
</dbReference>
<evidence type="ECO:0000256" key="3">
    <source>
        <dbReference type="ARBA" id="ARBA00022840"/>
    </source>
</evidence>
<dbReference type="GO" id="GO:0016887">
    <property type="term" value="F:ATP hydrolysis activity"/>
    <property type="evidence" value="ECO:0007669"/>
    <property type="project" value="InterPro"/>
</dbReference>
<evidence type="ECO:0000313" key="5">
    <source>
        <dbReference type="EMBL" id="QUI23749.1"/>
    </source>
</evidence>
<gene>
    <name evidence="5" type="ORF">HZI73_16260</name>
</gene>
<dbReference type="RefSeq" id="WP_212694435.1">
    <property type="nucleotide sequence ID" value="NZ_CP058649.1"/>
</dbReference>
<dbReference type="Proteomes" id="UP000683246">
    <property type="component" value="Chromosome"/>
</dbReference>
<evidence type="ECO:0000256" key="1">
    <source>
        <dbReference type="ARBA" id="ARBA00022448"/>
    </source>
</evidence>
<dbReference type="InterPro" id="IPR003439">
    <property type="entry name" value="ABC_transporter-like_ATP-bd"/>
</dbReference>
<keyword evidence="1" id="KW-0813">Transport</keyword>
<dbReference type="KEGG" id="vpy:HZI73_16260"/>
<dbReference type="InterPro" id="IPR003593">
    <property type="entry name" value="AAA+_ATPase"/>
</dbReference>
<keyword evidence="3 5" id="KW-0067">ATP-binding</keyword>
<dbReference type="SUPFAM" id="SSF52540">
    <property type="entry name" value="P-loop containing nucleoside triphosphate hydrolases"/>
    <property type="match status" value="1"/>
</dbReference>
<proteinExistence type="predicted"/>
<name>A0A8J8MLM2_9FIRM</name>
<dbReference type="InterPro" id="IPR027417">
    <property type="entry name" value="P-loop_NTPase"/>
</dbReference>
<protein>
    <submittedName>
        <fullName evidence="5">ABC transporter ATP-binding protein</fullName>
    </submittedName>
</protein>
<dbReference type="SMART" id="SM00382">
    <property type="entry name" value="AAA"/>
    <property type="match status" value="1"/>
</dbReference>
<feature type="domain" description="ABC transporter" evidence="4">
    <location>
        <begin position="4"/>
        <end position="229"/>
    </location>
</feature>
<sequence length="297" mass="33953">MTVITSHNLTKQYGDKKALDQLTLTINENKIIGIIGRNGAGKTTLLKTCAGYIKPTSGELHVWGQQPFDNLQVLSNVIFIDEEVTYDETLKLKDILALGKIYYARWDEAFAKKLLHYFDLNVKQKYDKLSRGMKTQFNIIMGLSSRSPLTIFDEPTLGLDAAFRKEFYHILLNDYMKHPRTMMISSHMLHEMENLLEEIVLIHDGKLVMHDPIDVFQNYGVMLNGKNDQLLPFVENRQVLHQQPLGLSSIVGIKNDLTEEDLHYLNEHHIDISPMHSEDVCVYLTANGKVGGFDGYQ</sequence>
<dbReference type="PANTHER" id="PTHR42939:SF1">
    <property type="entry name" value="ABC TRANSPORTER ATP-BINDING PROTEIN ALBC-RELATED"/>
    <property type="match status" value="1"/>
</dbReference>
<keyword evidence="6" id="KW-1185">Reference proteome</keyword>
<accession>A0A8J8MLM2</accession>
<dbReference type="EMBL" id="CP058649">
    <property type="protein sequence ID" value="QUI23749.1"/>
    <property type="molecule type" value="Genomic_DNA"/>
</dbReference>
<dbReference type="InterPro" id="IPR051782">
    <property type="entry name" value="ABC_Transporter_VariousFunc"/>
</dbReference>
<evidence type="ECO:0000313" key="6">
    <source>
        <dbReference type="Proteomes" id="UP000683246"/>
    </source>
</evidence>
<dbReference type="PROSITE" id="PS50893">
    <property type="entry name" value="ABC_TRANSPORTER_2"/>
    <property type="match status" value="1"/>
</dbReference>
<dbReference type="Pfam" id="PF00005">
    <property type="entry name" value="ABC_tran"/>
    <property type="match status" value="1"/>
</dbReference>
<organism evidence="5 6">
    <name type="scientific">Vallitalea pronyensis</name>
    <dbReference type="NCBI Taxonomy" id="1348613"/>
    <lineage>
        <taxon>Bacteria</taxon>
        <taxon>Bacillati</taxon>
        <taxon>Bacillota</taxon>
        <taxon>Clostridia</taxon>
        <taxon>Lachnospirales</taxon>
        <taxon>Vallitaleaceae</taxon>
        <taxon>Vallitalea</taxon>
    </lineage>
</organism>
<evidence type="ECO:0000256" key="2">
    <source>
        <dbReference type="ARBA" id="ARBA00022741"/>
    </source>
</evidence>
<dbReference type="CDD" id="cd03230">
    <property type="entry name" value="ABC_DR_subfamily_A"/>
    <property type="match status" value="1"/>
</dbReference>
<dbReference type="Gene3D" id="3.40.50.300">
    <property type="entry name" value="P-loop containing nucleotide triphosphate hydrolases"/>
    <property type="match status" value="1"/>
</dbReference>
<dbReference type="AlphaFoldDB" id="A0A8J8MLM2"/>
<evidence type="ECO:0000259" key="4">
    <source>
        <dbReference type="PROSITE" id="PS50893"/>
    </source>
</evidence>